<proteinExistence type="inferred from homology"/>
<keyword evidence="10" id="KW-1185">Reference proteome</keyword>
<keyword evidence="6 8" id="KW-1133">Transmembrane helix</keyword>
<keyword evidence="4" id="KW-0309">Germination</keyword>
<dbReference type="RefSeq" id="WP_212691874.1">
    <property type="nucleotide sequence ID" value="NZ_CP058561.1"/>
</dbReference>
<evidence type="ECO:0000256" key="7">
    <source>
        <dbReference type="ARBA" id="ARBA00023136"/>
    </source>
</evidence>
<feature type="transmembrane region" description="Helical" evidence="8">
    <location>
        <begin position="7"/>
        <end position="28"/>
    </location>
</feature>
<evidence type="ECO:0000256" key="6">
    <source>
        <dbReference type="ARBA" id="ARBA00022989"/>
    </source>
</evidence>
<evidence type="ECO:0000256" key="8">
    <source>
        <dbReference type="SAM" id="Phobius"/>
    </source>
</evidence>
<protein>
    <submittedName>
        <fullName evidence="9">Endospore germination permease</fullName>
    </submittedName>
</protein>
<keyword evidence="3" id="KW-0813">Transport</keyword>
<evidence type="ECO:0000256" key="1">
    <source>
        <dbReference type="ARBA" id="ARBA00004141"/>
    </source>
</evidence>
<dbReference type="GO" id="GO:0009847">
    <property type="term" value="P:spore germination"/>
    <property type="evidence" value="ECO:0007669"/>
    <property type="project" value="InterPro"/>
</dbReference>
<feature type="transmembrane region" description="Helical" evidence="8">
    <location>
        <begin position="268"/>
        <end position="291"/>
    </location>
</feature>
<dbReference type="AlphaFoldDB" id="A0A8J8M6X6"/>
<dbReference type="EMBL" id="CP058561">
    <property type="protein sequence ID" value="QUH27514.1"/>
    <property type="molecule type" value="Genomic_DNA"/>
</dbReference>
<dbReference type="GO" id="GO:0016020">
    <property type="term" value="C:membrane"/>
    <property type="evidence" value="ECO:0007669"/>
    <property type="project" value="UniProtKB-SubCell"/>
</dbReference>
<evidence type="ECO:0000256" key="3">
    <source>
        <dbReference type="ARBA" id="ARBA00022448"/>
    </source>
</evidence>
<keyword evidence="7 8" id="KW-0472">Membrane</keyword>
<evidence type="ECO:0000256" key="2">
    <source>
        <dbReference type="ARBA" id="ARBA00007998"/>
    </source>
</evidence>
<comment type="subcellular location">
    <subcellularLocation>
        <location evidence="1">Membrane</location>
        <topology evidence="1">Multi-pass membrane protein</topology>
    </subcellularLocation>
</comment>
<evidence type="ECO:0000256" key="5">
    <source>
        <dbReference type="ARBA" id="ARBA00022692"/>
    </source>
</evidence>
<dbReference type="Gene3D" id="1.20.1740.10">
    <property type="entry name" value="Amino acid/polyamine transporter I"/>
    <property type="match status" value="1"/>
</dbReference>
<keyword evidence="5 8" id="KW-0812">Transmembrane</keyword>
<reference evidence="9 10" key="1">
    <citation type="submission" date="2020-07" db="EMBL/GenBank/DDBJ databases">
        <title>Vallitalea guaymasensis genome.</title>
        <authorList>
            <person name="Postec A."/>
        </authorList>
    </citation>
    <scope>NUCLEOTIDE SEQUENCE [LARGE SCALE GENOMIC DNA]</scope>
    <source>
        <strain evidence="9 10">Ra1766G1</strain>
    </source>
</reference>
<dbReference type="InterPro" id="IPR004761">
    <property type="entry name" value="Spore_GerAB"/>
</dbReference>
<evidence type="ECO:0000256" key="4">
    <source>
        <dbReference type="ARBA" id="ARBA00022544"/>
    </source>
</evidence>
<dbReference type="NCBIfam" id="TIGR00912">
    <property type="entry name" value="2A0309"/>
    <property type="match status" value="1"/>
</dbReference>
<feature type="transmembrane region" description="Helical" evidence="8">
    <location>
        <begin position="147"/>
        <end position="164"/>
    </location>
</feature>
<dbReference type="KEGG" id="vgu:HYG85_00690"/>
<dbReference type="PANTHER" id="PTHR34975">
    <property type="entry name" value="SPORE GERMINATION PROTEIN A2"/>
    <property type="match status" value="1"/>
</dbReference>
<feature type="transmembrane region" description="Helical" evidence="8">
    <location>
        <begin position="108"/>
        <end position="135"/>
    </location>
</feature>
<feature type="transmembrane region" description="Helical" evidence="8">
    <location>
        <begin position="219"/>
        <end position="241"/>
    </location>
</feature>
<feature type="transmembrane region" description="Helical" evidence="8">
    <location>
        <begin position="191"/>
        <end position="207"/>
    </location>
</feature>
<sequence>MLEDGKIPYRCVIGIIITTIAPTAILYLPTITYKEARQDGWISVFITTFVGLLVVYVITGLGTMYKDKTIIEYSADIIGKVPGKILGFLYCVHFIYINAFILREFAELLAGAFMVETPMLFFIIGIILPSIYGVYKGLEVIIRVNQMIFPIFMISILAILLYSIKDMDFTNILPIMENGIEPILLGGYRNLLWFTEVIVLAMFIPYINRPDKVRKLSMIAIIIIGLLGMLINATIVATFGVNTEYLTYPYLSLARYVSVGFIERLDSIIMFMWIGGVFIKIAVFHYCATLAIGQWLEIKKFKFLSIPIGILLVILSYVLWDNLTMVKYEITYVAIVPFVIMQGVIPVLLFILTKIKKILFKKTKKPKNI</sequence>
<feature type="transmembrane region" description="Helical" evidence="8">
    <location>
        <begin position="332"/>
        <end position="352"/>
    </location>
</feature>
<dbReference type="Proteomes" id="UP000677305">
    <property type="component" value="Chromosome"/>
</dbReference>
<organism evidence="9 10">
    <name type="scientific">Vallitalea guaymasensis</name>
    <dbReference type="NCBI Taxonomy" id="1185412"/>
    <lineage>
        <taxon>Bacteria</taxon>
        <taxon>Bacillati</taxon>
        <taxon>Bacillota</taxon>
        <taxon>Clostridia</taxon>
        <taxon>Lachnospirales</taxon>
        <taxon>Vallitaleaceae</taxon>
        <taxon>Vallitalea</taxon>
    </lineage>
</organism>
<gene>
    <name evidence="9" type="ORF">HYG85_00690</name>
</gene>
<evidence type="ECO:0000313" key="9">
    <source>
        <dbReference type="EMBL" id="QUH27514.1"/>
    </source>
</evidence>
<comment type="similarity">
    <text evidence="2">Belongs to the amino acid-polyamine-organocation (APC) superfamily. Spore germination protein (SGP) (TC 2.A.3.9) family.</text>
</comment>
<feature type="transmembrane region" description="Helical" evidence="8">
    <location>
        <begin position="40"/>
        <end position="64"/>
    </location>
</feature>
<dbReference type="Pfam" id="PF03845">
    <property type="entry name" value="Spore_permease"/>
    <property type="match status" value="1"/>
</dbReference>
<accession>A0A8J8M6X6</accession>
<feature type="transmembrane region" description="Helical" evidence="8">
    <location>
        <begin position="303"/>
        <end position="320"/>
    </location>
</feature>
<dbReference type="PANTHER" id="PTHR34975:SF2">
    <property type="entry name" value="SPORE GERMINATION PROTEIN A2"/>
    <property type="match status" value="1"/>
</dbReference>
<name>A0A8J8M6X6_9FIRM</name>
<evidence type="ECO:0000313" key="10">
    <source>
        <dbReference type="Proteomes" id="UP000677305"/>
    </source>
</evidence>
<feature type="transmembrane region" description="Helical" evidence="8">
    <location>
        <begin position="85"/>
        <end position="102"/>
    </location>
</feature>